<feature type="non-terminal residue" evidence="2">
    <location>
        <position position="1"/>
    </location>
</feature>
<dbReference type="Proteomes" id="UP000571324">
    <property type="component" value="Unassembled WGS sequence"/>
</dbReference>
<dbReference type="GO" id="GO:1904158">
    <property type="term" value="P:axonemal central apparatus assembly"/>
    <property type="evidence" value="ECO:0007669"/>
    <property type="project" value="TreeGrafter"/>
</dbReference>
<dbReference type="AlphaFoldDB" id="A0A7K6DNX4"/>
<comment type="caution">
    <text evidence="2">The sequence shown here is derived from an EMBL/GenBank/DDBJ whole genome shotgun (WGS) entry which is preliminary data.</text>
</comment>
<evidence type="ECO:0000313" key="3">
    <source>
        <dbReference type="Proteomes" id="UP000571324"/>
    </source>
</evidence>
<dbReference type="InterPro" id="IPR033305">
    <property type="entry name" value="Hydin-like"/>
</dbReference>
<dbReference type="GO" id="GO:0005930">
    <property type="term" value="C:axoneme"/>
    <property type="evidence" value="ECO:0007669"/>
    <property type="project" value="TreeGrafter"/>
</dbReference>
<dbReference type="InterPro" id="IPR033768">
    <property type="entry name" value="Hydin_ADK"/>
</dbReference>
<sequence>SCGVEATVVVKNPCEFPIEFYSLDYDEQYLQEEEILRMLRQFHGTKAFRVPPRGVGETLPPEVLQYYEAWMRRKAQQAEAKAMAEENARAKVEAKAKAKAGPAEAEPMPEMLEEPLTRALERHLGIDWAAENKPPELRGIIVIIHGAPRTGKTAVAAGLAEYYGASCFSIDDIVKDTIAYN</sequence>
<proteinExistence type="predicted"/>
<feature type="non-terminal residue" evidence="2">
    <location>
        <position position="181"/>
    </location>
</feature>
<keyword evidence="3" id="KW-1185">Reference proteome</keyword>
<feature type="domain" description="Hydin adenylate kinase-like" evidence="1">
    <location>
        <begin position="142"/>
        <end position="179"/>
    </location>
</feature>
<protein>
    <submittedName>
        <fullName evidence="2">HYDIN protein</fullName>
    </submittedName>
</protein>
<dbReference type="Pfam" id="PF17213">
    <property type="entry name" value="Hydin_ADK"/>
    <property type="match status" value="1"/>
</dbReference>
<accession>A0A7K6DNX4</accession>
<dbReference type="InterPro" id="IPR027417">
    <property type="entry name" value="P-loop_NTPase"/>
</dbReference>
<dbReference type="SUPFAM" id="SSF52540">
    <property type="entry name" value="P-loop containing nucleoside triphosphate hydrolases"/>
    <property type="match status" value="1"/>
</dbReference>
<reference evidence="2 3" key="1">
    <citation type="submission" date="2019-09" db="EMBL/GenBank/DDBJ databases">
        <title>Bird 10,000 Genomes (B10K) Project - Family phase.</title>
        <authorList>
            <person name="Zhang G."/>
        </authorList>
    </citation>
    <scope>NUCLEOTIDE SEQUENCE [LARGE SCALE GENOMIC DNA]</scope>
    <source>
        <strain evidence="2">B10K-DU-029-52</strain>
    </source>
</reference>
<dbReference type="GO" id="GO:0003341">
    <property type="term" value="P:cilium movement"/>
    <property type="evidence" value="ECO:0007669"/>
    <property type="project" value="TreeGrafter"/>
</dbReference>
<dbReference type="EMBL" id="VZRL01006209">
    <property type="protein sequence ID" value="NWV28661.1"/>
    <property type="molecule type" value="Genomic_DNA"/>
</dbReference>
<dbReference type="OrthoDB" id="442692at2759"/>
<gene>
    <name evidence="2" type="primary">Hydin_3</name>
    <name evidence="2" type="ORF">ORISOL_R16000</name>
</gene>
<evidence type="ECO:0000259" key="1">
    <source>
        <dbReference type="Pfam" id="PF17213"/>
    </source>
</evidence>
<name>A0A7K6DNX4_9PASS</name>
<evidence type="ECO:0000313" key="2">
    <source>
        <dbReference type="EMBL" id="NWV28661.1"/>
    </source>
</evidence>
<organism evidence="2 3">
    <name type="scientific">Origma solitaria</name>
    <dbReference type="NCBI Taxonomy" id="720586"/>
    <lineage>
        <taxon>Eukaryota</taxon>
        <taxon>Metazoa</taxon>
        <taxon>Chordata</taxon>
        <taxon>Craniata</taxon>
        <taxon>Vertebrata</taxon>
        <taxon>Euteleostomi</taxon>
        <taxon>Archelosauria</taxon>
        <taxon>Archosauria</taxon>
        <taxon>Dinosauria</taxon>
        <taxon>Saurischia</taxon>
        <taxon>Theropoda</taxon>
        <taxon>Coelurosauria</taxon>
        <taxon>Aves</taxon>
        <taxon>Neognathae</taxon>
        <taxon>Neoaves</taxon>
        <taxon>Telluraves</taxon>
        <taxon>Australaves</taxon>
        <taxon>Passeriformes</taxon>
        <taxon>Meliphagoidea</taxon>
        <taxon>Acanthizidae</taxon>
        <taxon>Origma</taxon>
    </lineage>
</organism>
<dbReference type="Gene3D" id="3.40.50.300">
    <property type="entry name" value="P-loop containing nucleotide triphosphate hydrolases"/>
    <property type="match status" value="1"/>
</dbReference>
<dbReference type="PANTHER" id="PTHR23053">
    <property type="entry name" value="DLEC1 DELETED IN LUNG AND ESOPHAGEAL CANCER 1"/>
    <property type="match status" value="1"/>
</dbReference>
<dbReference type="PANTHER" id="PTHR23053:SF0">
    <property type="entry name" value="HYDROCEPHALUS-INDUCING PROTEIN HOMOLOG"/>
    <property type="match status" value="1"/>
</dbReference>